<gene>
    <name evidence="2" type="ORF">UFOVP1465_39</name>
    <name evidence="1" type="ORF">UFOVP937_6</name>
</gene>
<sequence length="70" mass="8075">MSQDIINIAIGSVGAIVGWFLKTLWESVRELERDLHTNYVSKVDYRADILEVKDILKQIFNKLDNKADKP</sequence>
<accession>A0A6J5PMV3</accession>
<evidence type="ECO:0000313" key="2">
    <source>
        <dbReference type="EMBL" id="CAB4214392.1"/>
    </source>
</evidence>
<dbReference type="EMBL" id="LR797408">
    <property type="protein sequence ID" value="CAB4214392.1"/>
    <property type="molecule type" value="Genomic_DNA"/>
</dbReference>
<reference evidence="1" key="1">
    <citation type="submission" date="2020-05" db="EMBL/GenBank/DDBJ databases">
        <authorList>
            <person name="Chiriac C."/>
            <person name="Salcher M."/>
            <person name="Ghai R."/>
            <person name="Kavagutti S V."/>
        </authorList>
    </citation>
    <scope>NUCLEOTIDE SEQUENCE</scope>
</reference>
<proteinExistence type="predicted"/>
<organism evidence="1">
    <name type="scientific">uncultured Caudovirales phage</name>
    <dbReference type="NCBI Taxonomy" id="2100421"/>
    <lineage>
        <taxon>Viruses</taxon>
        <taxon>Duplodnaviria</taxon>
        <taxon>Heunggongvirae</taxon>
        <taxon>Uroviricota</taxon>
        <taxon>Caudoviricetes</taxon>
        <taxon>Peduoviridae</taxon>
        <taxon>Maltschvirus</taxon>
        <taxon>Maltschvirus maltsch</taxon>
    </lineage>
</organism>
<dbReference type="EMBL" id="LR796884">
    <property type="protein sequence ID" value="CAB4172472.1"/>
    <property type="molecule type" value="Genomic_DNA"/>
</dbReference>
<protein>
    <submittedName>
        <fullName evidence="1">Uncharacterized protein</fullName>
    </submittedName>
</protein>
<evidence type="ECO:0000313" key="1">
    <source>
        <dbReference type="EMBL" id="CAB4172472.1"/>
    </source>
</evidence>
<name>A0A6J5PMV3_9CAUD</name>